<keyword evidence="4" id="KW-0067">ATP-binding</keyword>
<dbReference type="InterPro" id="IPR036388">
    <property type="entry name" value="WH-like_DNA-bd_sf"/>
</dbReference>
<reference evidence="10 12" key="1">
    <citation type="submission" date="2018-08" db="EMBL/GenBank/DDBJ databases">
        <title>The first complete genome of Treponema rectale (CHPAT), a commensal spirochete of the bovine rectum.</title>
        <authorList>
            <person name="Staton G.J."/>
            <person name="Clegg S.R."/>
            <person name="Carter S.D."/>
            <person name="Radford A.D."/>
            <person name="Darby A."/>
            <person name="Hall N."/>
            <person name="Birtles R.J."/>
            <person name="Evans N.J."/>
        </authorList>
    </citation>
    <scope>NUCLEOTIDE SEQUENCE [LARGE SCALE GENOMIC DNA]</scope>
    <source>
        <strain evidence="10 12">CHPA</strain>
    </source>
</reference>
<evidence type="ECO:0000256" key="3">
    <source>
        <dbReference type="ARBA" id="ARBA00022741"/>
    </source>
</evidence>
<proteinExistence type="predicted"/>
<accession>A0A840SKL2</accession>
<evidence type="ECO:0000313" key="10">
    <source>
        <dbReference type="EMBL" id="QOS40678.1"/>
    </source>
</evidence>
<dbReference type="Pfam" id="PF02661">
    <property type="entry name" value="Fic"/>
    <property type="match status" value="1"/>
</dbReference>
<evidence type="ECO:0000259" key="8">
    <source>
        <dbReference type="PROSITE" id="PS51459"/>
    </source>
</evidence>
<evidence type="ECO:0000313" key="9">
    <source>
        <dbReference type="EMBL" id="MBB5220003.1"/>
    </source>
</evidence>
<dbReference type="Proteomes" id="UP000578697">
    <property type="component" value="Unassembled WGS sequence"/>
</dbReference>
<evidence type="ECO:0000256" key="6">
    <source>
        <dbReference type="ARBA" id="ARBA00047939"/>
    </source>
</evidence>
<evidence type="ECO:0000256" key="7">
    <source>
        <dbReference type="ARBA" id="ARBA00048696"/>
    </source>
</evidence>
<keyword evidence="3" id="KW-0547">Nucleotide-binding</keyword>
<dbReference type="GO" id="GO:0070733">
    <property type="term" value="F:AMPylase activity"/>
    <property type="evidence" value="ECO:0007669"/>
    <property type="project" value="UniProtKB-EC"/>
</dbReference>
<comment type="catalytic activity">
    <reaction evidence="6">
        <text>L-threonyl-[protein] + ATP = 3-O-(5'-adenylyl)-L-threonyl-[protein] + diphosphate</text>
        <dbReference type="Rhea" id="RHEA:54292"/>
        <dbReference type="Rhea" id="RHEA-COMP:11060"/>
        <dbReference type="Rhea" id="RHEA-COMP:13847"/>
        <dbReference type="ChEBI" id="CHEBI:30013"/>
        <dbReference type="ChEBI" id="CHEBI:30616"/>
        <dbReference type="ChEBI" id="CHEBI:33019"/>
        <dbReference type="ChEBI" id="CHEBI:138113"/>
        <dbReference type="EC" id="2.7.7.108"/>
    </reaction>
</comment>
<dbReference type="SUPFAM" id="SSF46785">
    <property type="entry name" value="Winged helix' DNA-binding domain"/>
    <property type="match status" value="1"/>
</dbReference>
<dbReference type="EMBL" id="CP031517">
    <property type="protein sequence ID" value="QOS40678.1"/>
    <property type="molecule type" value="Genomic_DNA"/>
</dbReference>
<dbReference type="SUPFAM" id="SSF140931">
    <property type="entry name" value="Fic-like"/>
    <property type="match status" value="1"/>
</dbReference>
<feature type="domain" description="Fido" evidence="8">
    <location>
        <begin position="105"/>
        <end position="255"/>
    </location>
</feature>
<dbReference type="AlphaFoldDB" id="A0A840SKL2"/>
<dbReference type="PANTHER" id="PTHR39560:SF1">
    <property type="entry name" value="PROTEIN ADENYLYLTRANSFERASE FIC-RELATED"/>
    <property type="match status" value="1"/>
</dbReference>
<evidence type="ECO:0000313" key="12">
    <source>
        <dbReference type="Proteomes" id="UP000593591"/>
    </source>
</evidence>
<dbReference type="EMBL" id="JACHFR010000005">
    <property type="protein sequence ID" value="MBB5220003.1"/>
    <property type="molecule type" value="Genomic_DNA"/>
</dbReference>
<evidence type="ECO:0000313" key="11">
    <source>
        <dbReference type="Proteomes" id="UP000578697"/>
    </source>
</evidence>
<dbReference type="RefSeq" id="WP_184653665.1">
    <property type="nucleotide sequence ID" value="NZ_JACHFR010000005.1"/>
</dbReference>
<dbReference type="Proteomes" id="UP000593591">
    <property type="component" value="Chromosome"/>
</dbReference>
<evidence type="ECO:0000256" key="2">
    <source>
        <dbReference type="ARBA" id="ARBA00022695"/>
    </source>
</evidence>
<dbReference type="KEGG" id="trc:DYE49_09505"/>
<dbReference type="PROSITE" id="PS51459">
    <property type="entry name" value="FIDO"/>
    <property type="match status" value="1"/>
</dbReference>
<dbReference type="Gene3D" id="1.10.10.10">
    <property type="entry name" value="Winged helix-like DNA-binding domain superfamily/Winged helix DNA-binding domain"/>
    <property type="match status" value="1"/>
</dbReference>
<keyword evidence="1" id="KW-0808">Transferase</keyword>
<dbReference type="PANTHER" id="PTHR39560">
    <property type="entry name" value="PROTEIN ADENYLYLTRANSFERASE FIC-RELATED"/>
    <property type="match status" value="1"/>
</dbReference>
<keyword evidence="11" id="KW-1185">Reference proteome</keyword>
<comment type="catalytic activity">
    <reaction evidence="7">
        <text>L-tyrosyl-[protein] + ATP = O-(5'-adenylyl)-L-tyrosyl-[protein] + diphosphate</text>
        <dbReference type="Rhea" id="RHEA:54288"/>
        <dbReference type="Rhea" id="RHEA-COMP:10136"/>
        <dbReference type="Rhea" id="RHEA-COMP:13846"/>
        <dbReference type="ChEBI" id="CHEBI:30616"/>
        <dbReference type="ChEBI" id="CHEBI:33019"/>
        <dbReference type="ChEBI" id="CHEBI:46858"/>
        <dbReference type="ChEBI" id="CHEBI:83624"/>
        <dbReference type="EC" id="2.7.7.108"/>
    </reaction>
</comment>
<dbReference type="InterPro" id="IPR033788">
    <property type="entry name" value="VbhA-like"/>
</dbReference>
<evidence type="ECO:0000256" key="5">
    <source>
        <dbReference type="ARBA" id="ARBA00034531"/>
    </source>
</evidence>
<dbReference type="GO" id="GO:0005524">
    <property type="term" value="F:ATP binding"/>
    <property type="evidence" value="ECO:0007669"/>
    <property type="project" value="UniProtKB-KW"/>
</dbReference>
<dbReference type="GO" id="GO:0051302">
    <property type="term" value="P:regulation of cell division"/>
    <property type="evidence" value="ECO:0007669"/>
    <property type="project" value="TreeGrafter"/>
</dbReference>
<dbReference type="InterPro" id="IPR036597">
    <property type="entry name" value="Fido-like_dom_sf"/>
</dbReference>
<dbReference type="CDD" id="cd11586">
    <property type="entry name" value="VbhA_like"/>
    <property type="match status" value="1"/>
</dbReference>
<evidence type="ECO:0000256" key="4">
    <source>
        <dbReference type="ARBA" id="ARBA00022840"/>
    </source>
</evidence>
<gene>
    <name evidence="10" type="ORF">DYE49_09505</name>
    <name evidence="9" type="ORF">HNP77_002393</name>
</gene>
<sequence length="384" mass="44708">MEKNPYEIDFESYIREGEPDKKEKSIAWSIATGLQQVDGLTPSAYLYETAKRNIEGEISIEEAKKLIDSYYESKTSCTEDDDDTEEADKVSTRITELLSEKSFSFTPNQLLSIHERLFKGVFYKVKAGKFRDYNITKKEWVLNGDTVLYANADLIKETLKYDFETEKSFDYSKLSKEDAVKHITRFVANMWQIHPFGDAHVPQGTNVNNFHSCKRRGAAYGNTRTTAVFTIKYLRSLGFNVNNEPFEKHSWYFRNALVRANYTNMQKGIYMNTEYLEKFFRNILLGENNELKNRYTHIDYDEYMKKVSVKETEKITQKITVKITANQQKIIGVIKENPFITQEELSNIVGIARLNINKNMKKLQEQGIIKRIGADKNGHWEVIE</sequence>
<dbReference type="InterPro" id="IPR036390">
    <property type="entry name" value="WH_DNA-bd_sf"/>
</dbReference>
<keyword evidence="2" id="KW-0548">Nucleotidyltransferase</keyword>
<organism evidence="9 11">
    <name type="scientific">Treponema rectale</name>
    <dbReference type="NCBI Taxonomy" id="744512"/>
    <lineage>
        <taxon>Bacteria</taxon>
        <taxon>Pseudomonadati</taxon>
        <taxon>Spirochaetota</taxon>
        <taxon>Spirochaetia</taxon>
        <taxon>Spirochaetales</taxon>
        <taxon>Treponemataceae</taxon>
        <taxon>Treponema</taxon>
    </lineage>
</organism>
<evidence type="ECO:0000256" key="1">
    <source>
        <dbReference type="ARBA" id="ARBA00022679"/>
    </source>
</evidence>
<reference evidence="9 11" key="2">
    <citation type="submission" date="2020-08" db="EMBL/GenBank/DDBJ databases">
        <title>Genomic Encyclopedia of Type Strains, Phase IV (KMG-IV): sequencing the most valuable type-strain genomes for metagenomic binning, comparative biology and taxonomic classification.</title>
        <authorList>
            <person name="Goeker M."/>
        </authorList>
    </citation>
    <scope>NUCLEOTIDE SEQUENCE [LARGE SCALE GENOMIC DNA]</scope>
    <source>
        <strain evidence="9 11">DSM 103679</strain>
    </source>
</reference>
<dbReference type="Gene3D" id="1.10.3290.10">
    <property type="entry name" value="Fido-like domain"/>
    <property type="match status" value="2"/>
</dbReference>
<dbReference type="InterPro" id="IPR003812">
    <property type="entry name" value="Fido"/>
</dbReference>
<dbReference type="Pfam" id="PF13412">
    <property type="entry name" value="HTH_24"/>
    <property type="match status" value="1"/>
</dbReference>
<dbReference type="EC" id="2.7.7.108" evidence="5"/>
<name>A0A840SKL2_9SPIR</name>
<protein>
    <recommendedName>
        <fullName evidence="5">protein adenylyltransferase</fullName>
        <ecNumber evidence="5">2.7.7.108</ecNumber>
    </recommendedName>
</protein>